<dbReference type="InterPro" id="IPR036737">
    <property type="entry name" value="OmpA-like_sf"/>
</dbReference>
<keyword evidence="5 8" id="KW-1133">Transmembrane helix</keyword>
<dbReference type="CDD" id="cd07185">
    <property type="entry name" value="OmpA_C-like"/>
    <property type="match status" value="1"/>
</dbReference>
<evidence type="ECO:0000256" key="4">
    <source>
        <dbReference type="ARBA" id="ARBA00022692"/>
    </source>
</evidence>
<proteinExistence type="inferred from homology"/>
<evidence type="ECO:0000256" key="3">
    <source>
        <dbReference type="ARBA" id="ARBA00022475"/>
    </source>
</evidence>
<evidence type="ECO:0000259" key="9">
    <source>
        <dbReference type="PROSITE" id="PS51123"/>
    </source>
</evidence>
<feature type="domain" description="OmpA-like" evidence="9">
    <location>
        <begin position="123"/>
        <end position="245"/>
    </location>
</feature>
<organism evidence="10 11">
    <name type="scientific">Selenobaculum gibii</name>
    <dbReference type="NCBI Taxonomy" id="3054208"/>
    <lineage>
        <taxon>Bacteria</taxon>
        <taxon>Bacillati</taxon>
        <taxon>Bacillota</taxon>
        <taxon>Negativicutes</taxon>
        <taxon>Selenomonadales</taxon>
        <taxon>Selenomonadaceae</taxon>
        <taxon>Selenobaculum</taxon>
    </lineage>
</organism>
<name>A0A9Y2ESY5_9FIRM</name>
<dbReference type="InterPro" id="IPR025713">
    <property type="entry name" value="MotB-like_N_dom"/>
</dbReference>
<dbReference type="SUPFAM" id="SSF103088">
    <property type="entry name" value="OmpA-like"/>
    <property type="match status" value="1"/>
</dbReference>
<dbReference type="Pfam" id="PF13677">
    <property type="entry name" value="MotB_plug"/>
    <property type="match status" value="1"/>
</dbReference>
<comment type="similarity">
    <text evidence="2">Belongs to the MotB family.</text>
</comment>
<keyword evidence="10" id="KW-0969">Cilium</keyword>
<sequence length="254" mass="28376">MARRKRQPAHDEHPSEAWLIPYADILTLLLALFIVLFAVSQTDQKKMQEMAQAFAAAFQTGGPSFFDKAGQSDYQSAQMPTTDSANNLAYLQESTQLLETQQQLDQYIKEGGWEDSLTTALSEDGLLIRIKEKALFPSGSADLLPQSQAIGKPVADLLATIPQKVVISGHTDNVPIATSKFPSNWDLSVERSLNFMKFILAQNNKLDPARFSTTGNAEYRPVAPNDTEEGRAQNRRVEILIMRTYQDRIPTTNW</sequence>
<keyword evidence="6 7" id="KW-0472">Membrane</keyword>
<evidence type="ECO:0000256" key="1">
    <source>
        <dbReference type="ARBA" id="ARBA00004162"/>
    </source>
</evidence>
<dbReference type="GO" id="GO:0005886">
    <property type="term" value="C:plasma membrane"/>
    <property type="evidence" value="ECO:0007669"/>
    <property type="project" value="UniProtKB-SubCell"/>
</dbReference>
<keyword evidence="4 8" id="KW-0812">Transmembrane</keyword>
<dbReference type="KEGG" id="sgbi:P3F81_04075"/>
<evidence type="ECO:0000256" key="8">
    <source>
        <dbReference type="SAM" id="Phobius"/>
    </source>
</evidence>
<evidence type="ECO:0000256" key="7">
    <source>
        <dbReference type="PROSITE-ProRule" id="PRU00473"/>
    </source>
</evidence>
<feature type="transmembrane region" description="Helical" evidence="8">
    <location>
        <begin position="20"/>
        <end position="40"/>
    </location>
</feature>
<protein>
    <submittedName>
        <fullName evidence="10">Flagellar motor protein MotB</fullName>
    </submittedName>
</protein>
<dbReference type="RefSeq" id="WP_147667774.1">
    <property type="nucleotide sequence ID" value="NZ_CP120678.1"/>
</dbReference>
<dbReference type="InterPro" id="IPR006665">
    <property type="entry name" value="OmpA-like"/>
</dbReference>
<evidence type="ECO:0000313" key="10">
    <source>
        <dbReference type="EMBL" id="WIW71493.1"/>
    </source>
</evidence>
<dbReference type="EMBL" id="CP120678">
    <property type="protein sequence ID" value="WIW71493.1"/>
    <property type="molecule type" value="Genomic_DNA"/>
</dbReference>
<evidence type="ECO:0000256" key="2">
    <source>
        <dbReference type="ARBA" id="ARBA00008914"/>
    </source>
</evidence>
<comment type="subcellular location">
    <subcellularLocation>
        <location evidence="1">Cell membrane</location>
        <topology evidence="1">Single-pass membrane protein</topology>
    </subcellularLocation>
</comment>
<dbReference type="Pfam" id="PF00691">
    <property type="entry name" value="OmpA"/>
    <property type="match status" value="1"/>
</dbReference>
<evidence type="ECO:0000313" key="11">
    <source>
        <dbReference type="Proteomes" id="UP001243623"/>
    </source>
</evidence>
<accession>A0A9Y2ESY5</accession>
<dbReference type="AlphaFoldDB" id="A0A9Y2ESY5"/>
<keyword evidence="11" id="KW-1185">Reference proteome</keyword>
<keyword evidence="3" id="KW-1003">Cell membrane</keyword>
<dbReference type="PROSITE" id="PS51123">
    <property type="entry name" value="OMPA_2"/>
    <property type="match status" value="1"/>
</dbReference>
<dbReference type="Gene3D" id="3.30.1330.60">
    <property type="entry name" value="OmpA-like domain"/>
    <property type="match status" value="1"/>
</dbReference>
<dbReference type="PANTHER" id="PTHR30329:SF21">
    <property type="entry name" value="LIPOPROTEIN YIAD-RELATED"/>
    <property type="match status" value="1"/>
</dbReference>
<dbReference type="PANTHER" id="PTHR30329">
    <property type="entry name" value="STATOR ELEMENT OF FLAGELLAR MOTOR COMPLEX"/>
    <property type="match status" value="1"/>
</dbReference>
<evidence type="ECO:0000256" key="6">
    <source>
        <dbReference type="ARBA" id="ARBA00023136"/>
    </source>
</evidence>
<keyword evidence="10" id="KW-0966">Cell projection</keyword>
<keyword evidence="10" id="KW-0282">Flagellum</keyword>
<evidence type="ECO:0000256" key="5">
    <source>
        <dbReference type="ARBA" id="ARBA00022989"/>
    </source>
</evidence>
<dbReference type="InterPro" id="IPR050330">
    <property type="entry name" value="Bact_OuterMem_StrucFunc"/>
</dbReference>
<dbReference type="Proteomes" id="UP001243623">
    <property type="component" value="Chromosome"/>
</dbReference>
<gene>
    <name evidence="10" type="ORF">P3F81_04075</name>
</gene>
<reference evidence="10" key="1">
    <citation type="submission" date="2023-03" db="EMBL/GenBank/DDBJ databases">
        <title>Selenobaculum gbiensis gen. nov. sp. nov., a new bacterium isolated from the gut microbiota of IBD patient.</title>
        <authorList>
            <person name="Yeo S."/>
            <person name="Park H."/>
            <person name="Huh C.S."/>
        </authorList>
    </citation>
    <scope>NUCLEOTIDE SEQUENCE</scope>
    <source>
        <strain evidence="10">ICN-92133</strain>
    </source>
</reference>